<reference evidence="4 5" key="1">
    <citation type="submission" date="2021-06" db="EMBL/GenBank/DDBJ databases">
        <authorList>
            <person name="Palmer J.M."/>
        </authorList>
    </citation>
    <scope>NUCLEOTIDE SEQUENCE [LARGE SCALE GENOMIC DNA]</scope>
    <source>
        <strain evidence="4 5">XR_2019</strain>
        <tissue evidence="4">Muscle</tissue>
    </source>
</reference>
<organism evidence="4 5">
    <name type="scientific">Xenotaenia resolanae</name>
    <dbReference type="NCBI Taxonomy" id="208358"/>
    <lineage>
        <taxon>Eukaryota</taxon>
        <taxon>Metazoa</taxon>
        <taxon>Chordata</taxon>
        <taxon>Craniata</taxon>
        <taxon>Vertebrata</taxon>
        <taxon>Euteleostomi</taxon>
        <taxon>Actinopterygii</taxon>
        <taxon>Neopterygii</taxon>
        <taxon>Teleostei</taxon>
        <taxon>Neoteleostei</taxon>
        <taxon>Acanthomorphata</taxon>
        <taxon>Ovalentaria</taxon>
        <taxon>Atherinomorphae</taxon>
        <taxon>Cyprinodontiformes</taxon>
        <taxon>Goodeidae</taxon>
        <taxon>Xenotaenia</taxon>
    </lineage>
</organism>
<dbReference type="Pfam" id="PF00106">
    <property type="entry name" value="adh_short"/>
    <property type="match status" value="1"/>
</dbReference>
<name>A0ABV0VQ77_9TELE</name>
<gene>
    <name evidence="4" type="ORF">XENORESO_011131</name>
</gene>
<accession>A0ABV0VQ77</accession>
<evidence type="ECO:0000313" key="4">
    <source>
        <dbReference type="EMBL" id="MEQ2259396.1"/>
    </source>
</evidence>
<comment type="caution">
    <text evidence="4">The sequence shown here is derived from an EMBL/GenBank/DDBJ whole genome shotgun (WGS) entry which is preliminary data.</text>
</comment>
<dbReference type="PRINTS" id="PR00080">
    <property type="entry name" value="SDRFAMILY"/>
</dbReference>
<dbReference type="PANTHER" id="PTHR43313">
    <property type="entry name" value="SHORT-CHAIN DEHYDROGENASE/REDUCTASE FAMILY 9C"/>
    <property type="match status" value="1"/>
</dbReference>
<evidence type="ECO:0000313" key="5">
    <source>
        <dbReference type="Proteomes" id="UP001444071"/>
    </source>
</evidence>
<evidence type="ECO:0000256" key="3">
    <source>
        <dbReference type="RuleBase" id="RU000363"/>
    </source>
</evidence>
<protein>
    <submittedName>
        <fullName evidence="4">Uncharacterized protein</fullName>
    </submittedName>
</protein>
<evidence type="ECO:0000256" key="1">
    <source>
        <dbReference type="ARBA" id="ARBA00006484"/>
    </source>
</evidence>
<dbReference type="Proteomes" id="UP001444071">
    <property type="component" value="Unassembled WGS sequence"/>
</dbReference>
<evidence type="ECO:0000256" key="2">
    <source>
        <dbReference type="ARBA" id="ARBA00023002"/>
    </source>
</evidence>
<comment type="similarity">
    <text evidence="1 3">Belongs to the short-chain dehydrogenases/reductases (SDR) family.</text>
</comment>
<dbReference type="InterPro" id="IPR036291">
    <property type="entry name" value="NAD(P)-bd_dom_sf"/>
</dbReference>
<dbReference type="EMBL" id="JAHRIM010003441">
    <property type="protein sequence ID" value="MEQ2259396.1"/>
    <property type="molecule type" value="Genomic_DNA"/>
</dbReference>
<dbReference type="PROSITE" id="PS00061">
    <property type="entry name" value="ADH_SHORT"/>
    <property type="match status" value="1"/>
</dbReference>
<dbReference type="SUPFAM" id="SSF51735">
    <property type="entry name" value="NAD(P)-binding Rossmann-fold domains"/>
    <property type="match status" value="1"/>
</dbReference>
<keyword evidence="5" id="KW-1185">Reference proteome</keyword>
<keyword evidence="2" id="KW-0560">Oxidoreductase</keyword>
<dbReference type="InterPro" id="IPR002347">
    <property type="entry name" value="SDR_fam"/>
</dbReference>
<proteinExistence type="inferred from homology"/>
<dbReference type="PANTHER" id="PTHR43313:SF52">
    <property type="entry name" value="DEHYDROGENASE_REDUCTASE (SDR FAMILY) MEMBER 9"/>
    <property type="match status" value="1"/>
</dbReference>
<dbReference type="Gene3D" id="3.40.50.720">
    <property type="entry name" value="NAD(P)-binding Rossmann-like Domain"/>
    <property type="match status" value="1"/>
</dbReference>
<dbReference type="PRINTS" id="PR00081">
    <property type="entry name" value="GDHRDH"/>
</dbReference>
<dbReference type="InterPro" id="IPR020904">
    <property type="entry name" value="Sc_DH/Rdtase_CS"/>
</dbReference>
<sequence length="348" mass="39005">MFDGRRKSSHRALYLLPTGCNDNPNQEVAHVCYPDRHRRKGWENIKSSHRGVRRNFVVISSLSPVPPVTEAPIHAVTEENPEIKTMFSSILGLVAIWYLYRWYKESKRISNKGDKYVYITGCDSGFGNNLAKHLDKLGFRVIAGCYTERGELELKELSSERLTTISLDVTKSESVKKVAASIKSLVGEKGLWAVVNNAGVATPSGPTEWLTIEDYKSMLAVNLNGVIAVTLSVLPLIKMARGRVVNVASVFGRLSPFGGPYCVSKYGVESFNDNLRLNMAPFGVKVLCIEPGFFKTSMTDTMMLKNNLKSLWDRLSQDMKDEYGEAYLETSEFLHQTLDFYSPGQSFF</sequence>